<evidence type="ECO:0000256" key="6">
    <source>
        <dbReference type="RuleBase" id="RU363108"/>
    </source>
</evidence>
<keyword evidence="6" id="KW-0675">Receptor</keyword>
<evidence type="ECO:0000256" key="4">
    <source>
        <dbReference type="ARBA" id="ARBA00022989"/>
    </source>
</evidence>
<keyword evidence="9" id="KW-1185">Reference proteome</keyword>
<keyword evidence="2 6" id="KW-1003">Cell membrane</keyword>
<keyword evidence="4 6" id="KW-1133">Transmembrane helix</keyword>
<keyword evidence="3 6" id="KW-0812">Transmembrane</keyword>
<evidence type="ECO:0000256" key="7">
    <source>
        <dbReference type="SAM" id="MobiDB-lite"/>
    </source>
</evidence>
<name>A0ABQ8SET8_PERAM</name>
<comment type="caution">
    <text evidence="8">The sequence shown here is derived from an EMBL/GenBank/DDBJ whole genome shotgun (WGS) entry which is preliminary data.</text>
</comment>
<evidence type="ECO:0000313" key="8">
    <source>
        <dbReference type="EMBL" id="KAJ4432628.1"/>
    </source>
</evidence>
<accession>A0ABQ8SET8</accession>
<evidence type="ECO:0000313" key="9">
    <source>
        <dbReference type="Proteomes" id="UP001148838"/>
    </source>
</evidence>
<feature type="transmembrane region" description="Helical" evidence="6">
    <location>
        <begin position="217"/>
        <end position="235"/>
    </location>
</feature>
<gene>
    <name evidence="8" type="ORF">ANN_21251</name>
</gene>
<protein>
    <recommendedName>
        <fullName evidence="6">Gustatory receptor</fullName>
    </recommendedName>
</protein>
<keyword evidence="5 6" id="KW-0472">Membrane</keyword>
<sequence>MMHRSRVGSDIPLDQMYGNPAVTKWRQLEDVSLYNDLTYRQEVITIPHETEELAAEFFDELKPVFYSMKILGLFPLQRRNPSEPFRRCILSLLYSILFYFAMNLYAYHVSRVRIEFITSSEASFDELMYSVVHFLYVMPHFYVIPCHWKEVTKVGRYFNLWSDFQKQFFTVTGKQLYLGQKRRARICVVLIPVLALLFVLIEFFMSSANEQIWELGFYWYIFVMILQHVAWWWLVCSCLRGAIASLSTNFFKLSFSSDGRSCSFPGTVPTVPVPKKYYVPNNSSEITVTSGDESESLSRSNERYSTLPLHHAAHTEHS</sequence>
<dbReference type="InterPro" id="IPR013604">
    <property type="entry name" value="7TM_chemorcpt"/>
</dbReference>
<feature type="region of interest" description="Disordered" evidence="7">
    <location>
        <begin position="284"/>
        <end position="303"/>
    </location>
</feature>
<dbReference type="EMBL" id="JAJSOF020000029">
    <property type="protein sequence ID" value="KAJ4432628.1"/>
    <property type="molecule type" value="Genomic_DNA"/>
</dbReference>
<comment type="caution">
    <text evidence="6">Lacks conserved residue(s) required for the propagation of feature annotation.</text>
</comment>
<evidence type="ECO:0000256" key="5">
    <source>
        <dbReference type="ARBA" id="ARBA00023136"/>
    </source>
</evidence>
<comment type="subcellular location">
    <subcellularLocation>
        <location evidence="1 6">Cell membrane</location>
        <topology evidence="1 6">Multi-pass membrane protein</topology>
    </subcellularLocation>
</comment>
<feature type="transmembrane region" description="Helical" evidence="6">
    <location>
        <begin position="184"/>
        <end position="205"/>
    </location>
</feature>
<proteinExistence type="inferred from homology"/>
<organism evidence="8 9">
    <name type="scientific">Periplaneta americana</name>
    <name type="common">American cockroach</name>
    <name type="synonym">Blatta americana</name>
    <dbReference type="NCBI Taxonomy" id="6978"/>
    <lineage>
        <taxon>Eukaryota</taxon>
        <taxon>Metazoa</taxon>
        <taxon>Ecdysozoa</taxon>
        <taxon>Arthropoda</taxon>
        <taxon>Hexapoda</taxon>
        <taxon>Insecta</taxon>
        <taxon>Pterygota</taxon>
        <taxon>Neoptera</taxon>
        <taxon>Polyneoptera</taxon>
        <taxon>Dictyoptera</taxon>
        <taxon>Blattodea</taxon>
        <taxon>Blattoidea</taxon>
        <taxon>Blattidae</taxon>
        <taxon>Blattinae</taxon>
        <taxon>Periplaneta</taxon>
    </lineage>
</organism>
<dbReference type="Pfam" id="PF08395">
    <property type="entry name" value="7tm_7"/>
    <property type="match status" value="1"/>
</dbReference>
<comment type="function">
    <text evidence="6">Gustatory receptor which mediates acceptance or avoidance behavior, depending on its substrates.</text>
</comment>
<keyword evidence="6" id="KW-0807">Transducer</keyword>
<feature type="transmembrane region" description="Helical" evidence="6">
    <location>
        <begin position="88"/>
        <end position="107"/>
    </location>
</feature>
<evidence type="ECO:0000256" key="2">
    <source>
        <dbReference type="ARBA" id="ARBA00022475"/>
    </source>
</evidence>
<dbReference type="Proteomes" id="UP001148838">
    <property type="component" value="Unassembled WGS sequence"/>
</dbReference>
<evidence type="ECO:0000256" key="1">
    <source>
        <dbReference type="ARBA" id="ARBA00004651"/>
    </source>
</evidence>
<reference evidence="8 9" key="1">
    <citation type="journal article" date="2022" name="Allergy">
        <title>Genome assembly and annotation of Periplaneta americana reveal a comprehensive cockroach allergen profile.</title>
        <authorList>
            <person name="Wang L."/>
            <person name="Xiong Q."/>
            <person name="Saelim N."/>
            <person name="Wang L."/>
            <person name="Nong W."/>
            <person name="Wan A.T."/>
            <person name="Shi M."/>
            <person name="Liu X."/>
            <person name="Cao Q."/>
            <person name="Hui J.H.L."/>
            <person name="Sookrung N."/>
            <person name="Leung T.F."/>
            <person name="Tungtrongchitr A."/>
            <person name="Tsui S.K.W."/>
        </authorList>
    </citation>
    <scope>NUCLEOTIDE SEQUENCE [LARGE SCALE GENOMIC DNA]</scope>
    <source>
        <strain evidence="8">PWHHKU_190912</strain>
    </source>
</reference>
<comment type="similarity">
    <text evidence="6">Belongs to the insect chemoreceptor superfamily. Gustatory receptor (GR) family.</text>
</comment>
<evidence type="ECO:0000256" key="3">
    <source>
        <dbReference type="ARBA" id="ARBA00022692"/>
    </source>
</evidence>
<feature type="transmembrane region" description="Helical" evidence="6">
    <location>
        <begin position="127"/>
        <end position="148"/>
    </location>
</feature>